<keyword evidence="2" id="KW-0812">Transmembrane</keyword>
<feature type="transmembrane region" description="Helical" evidence="2">
    <location>
        <begin position="24"/>
        <end position="46"/>
    </location>
</feature>
<evidence type="ECO:0000313" key="4">
    <source>
        <dbReference type="EMBL" id="NUW41667.1"/>
    </source>
</evidence>
<dbReference type="GO" id="GO:0016787">
    <property type="term" value="F:hydrolase activity"/>
    <property type="evidence" value="ECO:0007669"/>
    <property type="project" value="UniProtKB-KW"/>
</dbReference>
<keyword evidence="2" id="KW-0472">Membrane</keyword>
<dbReference type="PANTHER" id="PTHR46438">
    <property type="entry name" value="ALPHA/BETA-HYDROLASES SUPERFAMILY PROTEIN"/>
    <property type="match status" value="1"/>
</dbReference>
<dbReference type="PRINTS" id="PR00111">
    <property type="entry name" value="ABHYDROLASE"/>
</dbReference>
<evidence type="ECO:0000256" key="2">
    <source>
        <dbReference type="SAM" id="Phobius"/>
    </source>
</evidence>
<reference evidence="4 5" key="1">
    <citation type="submission" date="2020-06" db="EMBL/GenBank/DDBJ databases">
        <authorList>
            <person name="Chanama M."/>
        </authorList>
    </citation>
    <scope>NUCLEOTIDE SEQUENCE [LARGE SCALE GENOMIC DNA]</scope>
    <source>
        <strain evidence="4 5">TBRC6557</strain>
    </source>
</reference>
<keyword evidence="2" id="KW-1133">Transmembrane helix</keyword>
<feature type="domain" description="AB hydrolase-1" evidence="3">
    <location>
        <begin position="82"/>
        <end position="314"/>
    </location>
</feature>
<comment type="caution">
    <text evidence="4">The sequence shown here is derived from an EMBL/GenBank/DDBJ whole genome shotgun (WGS) entry which is preliminary data.</text>
</comment>
<dbReference type="InterPro" id="IPR029058">
    <property type="entry name" value="AB_hydrolase_fold"/>
</dbReference>
<dbReference type="PANTHER" id="PTHR46438:SF11">
    <property type="entry name" value="LIPASE-RELATED"/>
    <property type="match status" value="1"/>
</dbReference>
<gene>
    <name evidence="4" type="ORF">HT134_16205</name>
</gene>
<evidence type="ECO:0000313" key="5">
    <source>
        <dbReference type="Proteomes" id="UP000546126"/>
    </source>
</evidence>
<sequence>MLTEDENVGRQPETIRRRRGRRRVLKGVAALLACVVAAILTVAYVWQPPEERDFHSSWSVDSHFVDTPVARFHYTKTGNGAPVVLLPGGTLWSYTYRDTIPALANHHTVYAVDPPGYGYTSVHDEDFSYDVQAMADALSSFMDAVGVPRASILAHSLNGSVALYLAETRPERVDKLVLMAPLGLNAQVNFNLELMRAPVIGEAMTKLMGRSTFASGLSGAYARGQRLTSRVVDEYWAPLSRRSNRKAMWKQVRMLDLSLVDRKLGDIRAPTLILWGDRDTFVSPEQANRLRRRIPASTLRMFPGLGHVLHEDAPALVNRELVAFLGGPPMASGRNGQESADGSSLRHGSAVRSDSAAYARPVQTVSNPVFPWLPGGRGNPTVLRLLVRKSVWAWLGAVVTEPRCR</sequence>
<protein>
    <submittedName>
        <fullName evidence="4">Alpha/beta hydrolase</fullName>
    </submittedName>
</protein>
<dbReference type="AlphaFoldDB" id="A0A7Y6INZ1"/>
<dbReference type="SUPFAM" id="SSF53474">
    <property type="entry name" value="alpha/beta-Hydrolases"/>
    <property type="match status" value="1"/>
</dbReference>
<dbReference type="EMBL" id="JABWGO010000003">
    <property type="protein sequence ID" value="NUW41667.1"/>
    <property type="molecule type" value="Genomic_DNA"/>
</dbReference>
<accession>A0A7Y6INZ1</accession>
<dbReference type="InterPro" id="IPR000073">
    <property type="entry name" value="AB_hydrolase_1"/>
</dbReference>
<dbReference type="Gene3D" id="3.40.50.1820">
    <property type="entry name" value="alpha/beta hydrolase"/>
    <property type="match status" value="1"/>
</dbReference>
<feature type="region of interest" description="Disordered" evidence="1">
    <location>
        <begin position="328"/>
        <end position="347"/>
    </location>
</feature>
<dbReference type="RefSeq" id="WP_175601229.1">
    <property type="nucleotide sequence ID" value="NZ_JABWGO010000003.1"/>
</dbReference>
<dbReference type="Pfam" id="PF00561">
    <property type="entry name" value="Abhydrolase_1"/>
    <property type="match status" value="1"/>
</dbReference>
<organism evidence="4 5">
    <name type="scientific">Nonomuraea rhodomycinica</name>
    <dbReference type="NCBI Taxonomy" id="1712872"/>
    <lineage>
        <taxon>Bacteria</taxon>
        <taxon>Bacillati</taxon>
        <taxon>Actinomycetota</taxon>
        <taxon>Actinomycetes</taxon>
        <taxon>Streptosporangiales</taxon>
        <taxon>Streptosporangiaceae</taxon>
        <taxon>Nonomuraea</taxon>
    </lineage>
</organism>
<name>A0A7Y6INZ1_9ACTN</name>
<evidence type="ECO:0000256" key="1">
    <source>
        <dbReference type="SAM" id="MobiDB-lite"/>
    </source>
</evidence>
<keyword evidence="4" id="KW-0378">Hydrolase</keyword>
<evidence type="ECO:0000259" key="3">
    <source>
        <dbReference type="Pfam" id="PF00561"/>
    </source>
</evidence>
<keyword evidence="5" id="KW-1185">Reference proteome</keyword>
<proteinExistence type="predicted"/>
<dbReference type="Proteomes" id="UP000546126">
    <property type="component" value="Unassembled WGS sequence"/>
</dbReference>